<dbReference type="PANTHER" id="PTHR42030:SF1">
    <property type="entry name" value="DRBM DOMAIN-CONTAINING PROTEIN"/>
    <property type="match status" value="1"/>
</dbReference>
<evidence type="ECO:0000313" key="2">
    <source>
        <dbReference type="Proteomes" id="UP001610446"/>
    </source>
</evidence>
<accession>A0ABR4J9V3</accession>
<evidence type="ECO:0000313" key="1">
    <source>
        <dbReference type="EMBL" id="KAL2836507.1"/>
    </source>
</evidence>
<reference evidence="1 2" key="1">
    <citation type="submission" date="2024-07" db="EMBL/GenBank/DDBJ databases">
        <title>Section-level genome sequencing and comparative genomics of Aspergillus sections Usti and Cavernicolus.</title>
        <authorList>
            <consortium name="Lawrence Berkeley National Laboratory"/>
            <person name="Nybo J.L."/>
            <person name="Vesth T.C."/>
            <person name="Theobald S."/>
            <person name="Frisvad J.C."/>
            <person name="Larsen T.O."/>
            <person name="Kjaerboelling I."/>
            <person name="Rothschild-Mancinelli K."/>
            <person name="Lyhne E.K."/>
            <person name="Kogle M.E."/>
            <person name="Barry K."/>
            <person name="Clum A."/>
            <person name="Na H."/>
            <person name="Ledsgaard L."/>
            <person name="Lin J."/>
            <person name="Lipzen A."/>
            <person name="Kuo A."/>
            <person name="Riley R."/>
            <person name="Mondo S."/>
            <person name="Labutti K."/>
            <person name="Haridas S."/>
            <person name="Pangalinan J."/>
            <person name="Salamov A.A."/>
            <person name="Simmons B.A."/>
            <person name="Magnuson J.K."/>
            <person name="Chen J."/>
            <person name="Drula E."/>
            <person name="Henrissat B."/>
            <person name="Wiebenga A."/>
            <person name="Lubbers R.J."/>
            <person name="Gomes A.C."/>
            <person name="Makela M.R."/>
            <person name="Stajich J."/>
            <person name="Grigoriev I.V."/>
            <person name="Mortensen U.H."/>
            <person name="De Vries R.P."/>
            <person name="Baker S.E."/>
            <person name="Andersen M.R."/>
        </authorList>
    </citation>
    <scope>NUCLEOTIDE SEQUENCE [LARGE SCALE GENOMIC DNA]</scope>
    <source>
        <strain evidence="1 2">CBS 123904</strain>
    </source>
</reference>
<organism evidence="1 2">
    <name type="scientific">Aspergillus pseudoustus</name>
    <dbReference type="NCBI Taxonomy" id="1810923"/>
    <lineage>
        <taxon>Eukaryota</taxon>
        <taxon>Fungi</taxon>
        <taxon>Dikarya</taxon>
        <taxon>Ascomycota</taxon>
        <taxon>Pezizomycotina</taxon>
        <taxon>Eurotiomycetes</taxon>
        <taxon>Eurotiomycetidae</taxon>
        <taxon>Eurotiales</taxon>
        <taxon>Aspergillaceae</taxon>
        <taxon>Aspergillus</taxon>
        <taxon>Aspergillus subgen. Nidulantes</taxon>
    </lineage>
</organism>
<protein>
    <recommendedName>
        <fullName evidence="3">DRBM domain-containing protein</fullName>
    </recommendedName>
</protein>
<name>A0ABR4J9V3_9EURO</name>
<dbReference type="SUPFAM" id="SSF54768">
    <property type="entry name" value="dsRNA-binding domain-like"/>
    <property type="match status" value="1"/>
</dbReference>
<dbReference type="PANTHER" id="PTHR42030">
    <property type="entry name" value="DRBM DOMAIN-CONTAINING PROTEIN"/>
    <property type="match status" value="1"/>
</dbReference>
<dbReference type="Proteomes" id="UP001610446">
    <property type="component" value="Unassembled WGS sequence"/>
</dbReference>
<keyword evidence="2" id="KW-1185">Reference proteome</keyword>
<proteinExistence type="predicted"/>
<evidence type="ECO:0008006" key="3">
    <source>
        <dbReference type="Google" id="ProtNLM"/>
    </source>
</evidence>
<comment type="caution">
    <text evidence="1">The sequence shown here is derived from an EMBL/GenBank/DDBJ whole genome shotgun (WGS) entry which is preliminary data.</text>
</comment>
<sequence>MSDSTLGIKKVWRMKLQFYCDKSGFPSPTYSTFSDRRGGRTAWSCSVVVHGTTFHSRYWFDGDYVENAMEDAAEVAIKVLDPGACQPSSGGNFPGTID</sequence>
<dbReference type="Gene3D" id="3.30.160.20">
    <property type="match status" value="1"/>
</dbReference>
<dbReference type="EMBL" id="JBFXLU010000177">
    <property type="protein sequence ID" value="KAL2836507.1"/>
    <property type="molecule type" value="Genomic_DNA"/>
</dbReference>
<gene>
    <name evidence="1" type="ORF">BJY01DRAFT_258632</name>
</gene>